<dbReference type="Proteomes" id="UP000652761">
    <property type="component" value="Unassembled WGS sequence"/>
</dbReference>
<comment type="caution">
    <text evidence="3">The sequence shown here is derived from an EMBL/GenBank/DDBJ whole genome shotgun (WGS) entry which is preliminary data.</text>
</comment>
<feature type="compositionally biased region" description="Acidic residues" evidence="1">
    <location>
        <begin position="25"/>
        <end position="34"/>
    </location>
</feature>
<accession>A0A843TFZ7</accession>
<dbReference type="OrthoDB" id="784956at2759"/>
<proteinExistence type="predicted"/>
<dbReference type="AlphaFoldDB" id="A0A843TFZ7"/>
<dbReference type="GO" id="GO:0010073">
    <property type="term" value="P:meristem maintenance"/>
    <property type="evidence" value="ECO:0007669"/>
    <property type="project" value="InterPro"/>
</dbReference>
<evidence type="ECO:0000259" key="2">
    <source>
        <dbReference type="Pfam" id="PF10536"/>
    </source>
</evidence>
<keyword evidence="4" id="KW-1185">Reference proteome</keyword>
<evidence type="ECO:0000313" key="3">
    <source>
        <dbReference type="EMBL" id="MQL68423.1"/>
    </source>
</evidence>
<feature type="compositionally biased region" description="Acidic residues" evidence="1">
    <location>
        <begin position="41"/>
        <end position="50"/>
    </location>
</feature>
<feature type="region of interest" description="Disordered" evidence="1">
    <location>
        <begin position="1"/>
        <end position="50"/>
    </location>
</feature>
<evidence type="ECO:0000256" key="1">
    <source>
        <dbReference type="SAM" id="MobiDB-lite"/>
    </source>
</evidence>
<evidence type="ECO:0000313" key="4">
    <source>
        <dbReference type="Proteomes" id="UP000652761"/>
    </source>
</evidence>
<dbReference type="InterPro" id="IPR019557">
    <property type="entry name" value="AminoTfrase-like_pln_mobile"/>
</dbReference>
<feature type="domain" description="Aminotransferase-like plant mobile" evidence="2">
    <location>
        <begin position="104"/>
        <end position="275"/>
    </location>
</feature>
<sequence>MLITDPSNTFHSASSSGHHVTEEHVIEEDEEDEIDSHNDIDDNENMEEGDDEPLFDIARVNNTKIEYEQDPPDVFTSDQWIDEAMMNNSHEGIDVPCNISSVDQDVAILMGLPIDGDAITGDTILDWTDVCIALLGDLPDMMRRGSVKLSWLRERFEVIAEDASVEVVRRHARAYLLHLLGCTIFSDNIGNSVPLMYLPLLEDFDRASRYSWGGVTLAYLYRQLSTVCKSDAKAICSSLTLLQLWSWERLHVGPPDIAMHPLAHDMPLGHRWNVPRAEINNP</sequence>
<feature type="compositionally biased region" description="Polar residues" evidence="1">
    <location>
        <begin position="1"/>
        <end position="18"/>
    </location>
</feature>
<reference evidence="3" key="1">
    <citation type="submission" date="2017-07" db="EMBL/GenBank/DDBJ databases">
        <title>Taro Niue Genome Assembly and Annotation.</title>
        <authorList>
            <person name="Atibalentja N."/>
            <person name="Keating K."/>
            <person name="Fields C.J."/>
        </authorList>
    </citation>
    <scope>NUCLEOTIDE SEQUENCE</scope>
    <source>
        <strain evidence="3">Niue_2</strain>
        <tissue evidence="3">Leaf</tissue>
    </source>
</reference>
<dbReference type="InterPro" id="IPR044824">
    <property type="entry name" value="MAIN-like"/>
</dbReference>
<gene>
    <name evidence="3" type="ORF">Taro_000702</name>
</gene>
<name>A0A843TFZ7_COLES</name>
<protein>
    <recommendedName>
        <fullName evidence="2">Aminotransferase-like plant mobile domain-containing protein</fullName>
    </recommendedName>
</protein>
<dbReference type="PANTHER" id="PTHR46033:SF8">
    <property type="entry name" value="PROTEIN MAINTENANCE OF MERISTEMS-LIKE"/>
    <property type="match status" value="1"/>
</dbReference>
<organism evidence="3 4">
    <name type="scientific">Colocasia esculenta</name>
    <name type="common">Wild taro</name>
    <name type="synonym">Arum esculentum</name>
    <dbReference type="NCBI Taxonomy" id="4460"/>
    <lineage>
        <taxon>Eukaryota</taxon>
        <taxon>Viridiplantae</taxon>
        <taxon>Streptophyta</taxon>
        <taxon>Embryophyta</taxon>
        <taxon>Tracheophyta</taxon>
        <taxon>Spermatophyta</taxon>
        <taxon>Magnoliopsida</taxon>
        <taxon>Liliopsida</taxon>
        <taxon>Araceae</taxon>
        <taxon>Aroideae</taxon>
        <taxon>Colocasieae</taxon>
        <taxon>Colocasia</taxon>
    </lineage>
</organism>
<dbReference type="PANTHER" id="PTHR46033">
    <property type="entry name" value="PROTEIN MAIN-LIKE 2"/>
    <property type="match status" value="1"/>
</dbReference>
<dbReference type="Pfam" id="PF10536">
    <property type="entry name" value="PMD"/>
    <property type="match status" value="1"/>
</dbReference>
<dbReference type="EMBL" id="NMUH01000013">
    <property type="protein sequence ID" value="MQL68423.1"/>
    <property type="molecule type" value="Genomic_DNA"/>
</dbReference>